<dbReference type="Proteomes" id="UP000001849">
    <property type="component" value="Segment"/>
</dbReference>
<dbReference type="KEGG" id="vg:6920720"/>
<reference evidence="2 3" key="1">
    <citation type="submission" date="2008-06" db="EMBL/GenBank/DDBJ databases">
        <authorList>
            <person name="Smith A.L."/>
            <person name="Paladin E.C."/>
            <person name="Jacobs-Sera D."/>
            <person name="Hendirx R.W."/>
            <person name="Hatfull G.F."/>
        </authorList>
    </citation>
    <scope>NUCLEOTIDE SEQUENCE [LARGE SCALE GENOMIC DNA]</scope>
</reference>
<dbReference type="InterPro" id="IPR013099">
    <property type="entry name" value="K_chnl_dom"/>
</dbReference>
<sequence>MSLIHRATGSIKVVVGWAIGCTIAGAVAFCLFEGSTDGLAALYWAVVSGSSTGYGDIAPKTAAGRITTIVYLIVMLWVITPVLTARIAAYMIVNNDAWTDSEQESLKGDIAAIKRKLGA</sequence>
<evidence type="ECO:0000313" key="2">
    <source>
        <dbReference type="EMBL" id="ACH62227.1"/>
    </source>
</evidence>
<name>B5LJN0_9CAUD</name>
<evidence type="ECO:0000259" key="1">
    <source>
        <dbReference type="Pfam" id="PF07885"/>
    </source>
</evidence>
<accession>B5LJN0</accession>
<feature type="domain" description="Potassium channel" evidence="1">
    <location>
        <begin position="21"/>
        <end position="85"/>
    </location>
</feature>
<dbReference type="GeneID" id="6920720"/>
<dbReference type="Gene3D" id="1.10.287.70">
    <property type="match status" value="1"/>
</dbReference>
<gene>
    <name evidence="2" type="primary">260</name>
    <name evidence="2" type="ORF">MYRNA_260</name>
</gene>
<protein>
    <submittedName>
        <fullName evidence="2">Transport protein</fullName>
    </submittedName>
</protein>
<dbReference type="RefSeq" id="YP_002225137.1">
    <property type="nucleotide sequence ID" value="NC_011273.1"/>
</dbReference>
<dbReference type="Pfam" id="PF07885">
    <property type="entry name" value="Ion_trans_2"/>
    <property type="match status" value="1"/>
</dbReference>
<proteinExistence type="predicted"/>
<dbReference type="EMBL" id="EU826466">
    <property type="protein sequence ID" value="ACH62227.1"/>
    <property type="molecule type" value="Genomic_DNA"/>
</dbReference>
<dbReference type="OrthoDB" id="38382at10239"/>
<dbReference type="SUPFAM" id="SSF81324">
    <property type="entry name" value="Voltage-gated potassium channels"/>
    <property type="match status" value="1"/>
</dbReference>
<evidence type="ECO:0000313" key="3">
    <source>
        <dbReference type="Proteomes" id="UP000001849"/>
    </source>
</evidence>
<organism evidence="2 3">
    <name type="scientific">Mycobacterium phage Myrna</name>
    <dbReference type="NCBI Taxonomy" id="546805"/>
    <lineage>
        <taxon>Viruses</taxon>
        <taxon>Duplodnaviria</taxon>
        <taxon>Heunggongvirae</taxon>
        <taxon>Uroviricota</taxon>
        <taxon>Caudoviricetes</taxon>
        <taxon>Ceeclamvirinae</taxon>
        <taxon>Myrnavirus</taxon>
        <taxon>Myrnavirus myrna</taxon>
    </lineage>
</organism>
<keyword evidence="3" id="KW-1185">Reference proteome</keyword>